<proteinExistence type="predicted"/>
<organism evidence="2">
    <name type="scientific">Guillardia theta (strain CCMP2712)</name>
    <name type="common">Cryptophyte</name>
    <dbReference type="NCBI Taxonomy" id="905079"/>
    <lineage>
        <taxon>Eukaryota</taxon>
        <taxon>Cryptophyceae</taxon>
        <taxon>Pyrenomonadales</taxon>
        <taxon>Geminigeraceae</taxon>
        <taxon>Guillardia</taxon>
    </lineage>
</organism>
<sequence>MSAVDEEEVSEVDEDEEMLKGVFLSSPLTLLQSTKFHPSKFRSQPVVCDECGNELGVEEGWYHLCNDTYDVCHACYEEVEEERRRKFKLTLEDLGEEESVYREEMEKRERQKAATKNFKIVSLAYRVLKDAELRRIYVESGWHALVKSETYSECSVFTTDPFRQYDSFFNGEDEDDRQYLLLNGTEPISDDDEDVRGGAGGQEKAGEEEDEASASEEDEDEEVESEMPTLIPSDEISRNKLLEREPPPPPRPPVTVQAPSSFLAGRQDADPWKLITCKVEQKEAEEADKLPTKRREKPEAEGEVKRDRKE</sequence>
<feature type="region of interest" description="Disordered" evidence="1">
    <location>
        <begin position="185"/>
        <end position="310"/>
    </location>
</feature>
<dbReference type="PaxDb" id="55529-EKX49056"/>
<dbReference type="EMBL" id="JH992983">
    <property type="protein sequence ID" value="EKX49056.1"/>
    <property type="molecule type" value="Genomic_DNA"/>
</dbReference>
<dbReference type="eggNOG" id="ENOG502SCDJ">
    <property type="taxonomic scope" value="Eukaryota"/>
</dbReference>
<dbReference type="Proteomes" id="UP000011087">
    <property type="component" value="Unassembled WGS sequence"/>
</dbReference>
<reference evidence="4" key="2">
    <citation type="submission" date="2012-11" db="EMBL/GenBank/DDBJ databases">
        <authorList>
            <person name="Kuo A."/>
            <person name="Curtis B.A."/>
            <person name="Tanifuji G."/>
            <person name="Burki F."/>
            <person name="Gruber A."/>
            <person name="Irimia M."/>
            <person name="Maruyama S."/>
            <person name="Arias M.C."/>
            <person name="Ball S.G."/>
            <person name="Gile G.H."/>
            <person name="Hirakawa Y."/>
            <person name="Hopkins J.F."/>
            <person name="Rensing S.A."/>
            <person name="Schmutz J."/>
            <person name="Symeonidi A."/>
            <person name="Elias M."/>
            <person name="Eveleigh R.J."/>
            <person name="Herman E.K."/>
            <person name="Klute M.J."/>
            <person name="Nakayama T."/>
            <person name="Obornik M."/>
            <person name="Reyes-Prieto A."/>
            <person name="Armbrust E.V."/>
            <person name="Aves S.J."/>
            <person name="Beiko R.G."/>
            <person name="Coutinho P."/>
            <person name="Dacks J.B."/>
            <person name="Durnford D.G."/>
            <person name="Fast N.M."/>
            <person name="Green B.R."/>
            <person name="Grisdale C."/>
            <person name="Hempe F."/>
            <person name="Henrissat B."/>
            <person name="Hoppner M.P."/>
            <person name="Ishida K.-I."/>
            <person name="Kim E."/>
            <person name="Koreny L."/>
            <person name="Kroth P.G."/>
            <person name="Liu Y."/>
            <person name="Malik S.-B."/>
            <person name="Maier U.G."/>
            <person name="McRose D."/>
            <person name="Mock T."/>
            <person name="Neilson J.A."/>
            <person name="Onodera N.T."/>
            <person name="Poole A.M."/>
            <person name="Pritham E.J."/>
            <person name="Richards T.A."/>
            <person name="Rocap G."/>
            <person name="Roy S.W."/>
            <person name="Sarai C."/>
            <person name="Schaack S."/>
            <person name="Shirato S."/>
            <person name="Slamovits C.H."/>
            <person name="Spencer D.F."/>
            <person name="Suzuki S."/>
            <person name="Worden A.Z."/>
            <person name="Zauner S."/>
            <person name="Barry K."/>
            <person name="Bell C."/>
            <person name="Bharti A.K."/>
            <person name="Crow J.A."/>
            <person name="Grimwood J."/>
            <person name="Kramer R."/>
            <person name="Lindquist E."/>
            <person name="Lucas S."/>
            <person name="Salamov A."/>
            <person name="McFadden G.I."/>
            <person name="Lane C.E."/>
            <person name="Keeling P.J."/>
            <person name="Gray M.W."/>
            <person name="Grigoriev I.V."/>
            <person name="Archibald J.M."/>
        </authorList>
    </citation>
    <scope>NUCLEOTIDE SEQUENCE</scope>
    <source>
        <strain evidence="4">CCMP2712</strain>
    </source>
</reference>
<dbReference type="RefSeq" id="XP_005836036.1">
    <property type="nucleotide sequence ID" value="XM_005835979.1"/>
</dbReference>
<dbReference type="OrthoDB" id="1530at2759"/>
<reference evidence="2 4" key="1">
    <citation type="journal article" date="2012" name="Nature">
        <title>Algal genomes reveal evolutionary mosaicism and the fate of nucleomorphs.</title>
        <authorList>
            <consortium name="DOE Joint Genome Institute"/>
            <person name="Curtis B.A."/>
            <person name="Tanifuji G."/>
            <person name="Burki F."/>
            <person name="Gruber A."/>
            <person name="Irimia M."/>
            <person name="Maruyama S."/>
            <person name="Arias M.C."/>
            <person name="Ball S.G."/>
            <person name="Gile G.H."/>
            <person name="Hirakawa Y."/>
            <person name="Hopkins J.F."/>
            <person name="Kuo A."/>
            <person name="Rensing S.A."/>
            <person name="Schmutz J."/>
            <person name="Symeonidi A."/>
            <person name="Elias M."/>
            <person name="Eveleigh R.J."/>
            <person name="Herman E.K."/>
            <person name="Klute M.J."/>
            <person name="Nakayama T."/>
            <person name="Obornik M."/>
            <person name="Reyes-Prieto A."/>
            <person name="Armbrust E.V."/>
            <person name="Aves S.J."/>
            <person name="Beiko R.G."/>
            <person name="Coutinho P."/>
            <person name="Dacks J.B."/>
            <person name="Durnford D.G."/>
            <person name="Fast N.M."/>
            <person name="Green B.R."/>
            <person name="Grisdale C.J."/>
            <person name="Hempel F."/>
            <person name="Henrissat B."/>
            <person name="Hoppner M.P."/>
            <person name="Ishida K."/>
            <person name="Kim E."/>
            <person name="Koreny L."/>
            <person name="Kroth P.G."/>
            <person name="Liu Y."/>
            <person name="Malik S.B."/>
            <person name="Maier U.G."/>
            <person name="McRose D."/>
            <person name="Mock T."/>
            <person name="Neilson J.A."/>
            <person name="Onodera N.T."/>
            <person name="Poole A.M."/>
            <person name="Pritham E.J."/>
            <person name="Richards T.A."/>
            <person name="Rocap G."/>
            <person name="Roy S.W."/>
            <person name="Sarai C."/>
            <person name="Schaack S."/>
            <person name="Shirato S."/>
            <person name="Slamovits C.H."/>
            <person name="Spencer D.F."/>
            <person name="Suzuki S."/>
            <person name="Worden A.Z."/>
            <person name="Zauner S."/>
            <person name="Barry K."/>
            <person name="Bell C."/>
            <person name="Bharti A.K."/>
            <person name="Crow J.A."/>
            <person name="Grimwood J."/>
            <person name="Kramer R."/>
            <person name="Lindquist E."/>
            <person name="Lucas S."/>
            <person name="Salamov A."/>
            <person name="McFadden G.I."/>
            <person name="Lane C.E."/>
            <person name="Keeling P.J."/>
            <person name="Gray M.W."/>
            <person name="Grigoriev I.V."/>
            <person name="Archibald J.M."/>
        </authorList>
    </citation>
    <scope>NUCLEOTIDE SEQUENCE</scope>
    <source>
        <strain evidence="2 4">CCMP2712</strain>
    </source>
</reference>
<accession>L1JKM5</accession>
<evidence type="ECO:0000313" key="4">
    <source>
        <dbReference type="Proteomes" id="UP000011087"/>
    </source>
</evidence>
<evidence type="ECO:0000313" key="2">
    <source>
        <dbReference type="EMBL" id="EKX49056.1"/>
    </source>
</evidence>
<dbReference type="KEGG" id="gtt:GUITHDRAFT_105138"/>
<dbReference type="EnsemblProtists" id="EKX49056">
    <property type="protein sequence ID" value="EKX49056"/>
    <property type="gene ID" value="GUITHDRAFT_105138"/>
</dbReference>
<evidence type="ECO:0008006" key="5">
    <source>
        <dbReference type="Google" id="ProtNLM"/>
    </source>
</evidence>
<reference evidence="3" key="3">
    <citation type="submission" date="2016-03" db="UniProtKB">
        <authorList>
            <consortium name="EnsemblProtists"/>
        </authorList>
    </citation>
    <scope>IDENTIFICATION</scope>
</reference>
<feature type="compositionally biased region" description="Basic and acidic residues" evidence="1">
    <location>
        <begin position="235"/>
        <end position="246"/>
    </location>
</feature>
<dbReference type="HOGENOM" id="CLU_898475_0_0_1"/>
<gene>
    <name evidence="2" type="ORF">GUITHDRAFT_105138</name>
</gene>
<feature type="compositionally biased region" description="Acidic residues" evidence="1">
    <location>
        <begin position="206"/>
        <end position="225"/>
    </location>
</feature>
<keyword evidence="4" id="KW-1185">Reference proteome</keyword>
<feature type="compositionally biased region" description="Basic and acidic residues" evidence="1">
    <location>
        <begin position="279"/>
        <end position="310"/>
    </location>
</feature>
<name>L1JKM5_GUITC</name>
<dbReference type="GeneID" id="17305694"/>
<protein>
    <recommendedName>
        <fullName evidence="5">ZZ-type domain-containing protein</fullName>
    </recommendedName>
</protein>
<evidence type="ECO:0000313" key="3">
    <source>
        <dbReference type="EnsemblProtists" id="EKX49056"/>
    </source>
</evidence>
<evidence type="ECO:0000256" key="1">
    <source>
        <dbReference type="SAM" id="MobiDB-lite"/>
    </source>
</evidence>
<dbReference type="AlphaFoldDB" id="L1JKM5"/>